<dbReference type="KEGG" id="llu:AKJ09_01582"/>
<dbReference type="Pfam" id="PF00656">
    <property type="entry name" value="Peptidase_C14"/>
    <property type="match status" value="1"/>
</dbReference>
<feature type="region of interest" description="Disordered" evidence="1">
    <location>
        <begin position="401"/>
        <end position="420"/>
    </location>
</feature>
<dbReference type="STRING" id="1391654.AKJ09_01582"/>
<proteinExistence type="predicted"/>
<dbReference type="EMBL" id="CP012333">
    <property type="protein sequence ID" value="AKU94918.1"/>
    <property type="molecule type" value="Genomic_DNA"/>
</dbReference>
<dbReference type="RefSeq" id="WP_146646453.1">
    <property type="nucleotide sequence ID" value="NZ_CP012333.1"/>
</dbReference>
<accession>A0A0K1PN12</accession>
<feature type="transmembrane region" description="Helical" evidence="2">
    <location>
        <begin position="473"/>
        <end position="500"/>
    </location>
</feature>
<evidence type="ECO:0000256" key="2">
    <source>
        <dbReference type="SAM" id="Phobius"/>
    </source>
</evidence>
<dbReference type="PATRIC" id="fig|1391654.3.peg.1597"/>
<dbReference type="InterPro" id="IPR011600">
    <property type="entry name" value="Pept_C14_caspase"/>
</dbReference>
<evidence type="ECO:0000313" key="5">
    <source>
        <dbReference type="EMBL" id="AKU94918.1"/>
    </source>
</evidence>
<dbReference type="InterPro" id="IPR018247">
    <property type="entry name" value="EF_Hand_1_Ca_BS"/>
</dbReference>
<evidence type="ECO:0000256" key="3">
    <source>
        <dbReference type="SAM" id="SignalP"/>
    </source>
</evidence>
<feature type="signal peptide" evidence="3">
    <location>
        <begin position="1"/>
        <end position="27"/>
    </location>
</feature>
<evidence type="ECO:0000259" key="4">
    <source>
        <dbReference type="Pfam" id="PF00656"/>
    </source>
</evidence>
<sequence>MSAALRLVASALFATFTLVGWISTAHAEPPVSKAGGSATFAVIVGNNRSVDEGVTPLRYADDDAARYQDLFRRLGARTYLLTRLDDNTRALHPQAAAEAGEPRRATFDRVMTDLARDVSQAASRGVATVVYFVYAGHGDVKNGQGYVTLEDARLTGPELLHAFSKVPATRIHVVVDACASYFLAVGRGPGGERRPLGEVRAASLGDDPRIGMLLSTSSARESHEWEGFEGGVFSHEVRSGLYGAADADRDGEITYREMAAFVARANAAIPSEKYRPDVFARAPQGTSTLADIREGLRRRVVIDGSHAGHYVLEDGRGVRIADAHNASGLEMSLIAPVSPAPVYLRRIDDEHEYALPREGEVLALADLPVAERTTLARGAAHDSFGLVFSLPFSQADVSSYTPALSVPPSPSEDSTRRADSKVGWRRPLAYGALGLSVVGVGAGVTTLVMAHGESNGSSSAESQKSAIERNDRIATLNTASAISFAAGGVFAAASAFLFLWPGAPARASAPAASLVSVSPESNGFRAMVRGTF</sequence>
<name>A0A0K1PN12_9BACT</name>
<dbReference type="GO" id="GO:0004197">
    <property type="term" value="F:cysteine-type endopeptidase activity"/>
    <property type="evidence" value="ECO:0007669"/>
    <property type="project" value="InterPro"/>
</dbReference>
<keyword evidence="2" id="KW-0812">Transmembrane</keyword>
<feature type="transmembrane region" description="Helical" evidence="2">
    <location>
        <begin position="428"/>
        <end position="452"/>
    </location>
</feature>
<feature type="domain" description="Peptidase C14 caspase" evidence="4">
    <location>
        <begin position="40"/>
        <end position="245"/>
    </location>
</feature>
<dbReference type="OrthoDB" id="5523338at2"/>
<reference evidence="5 6" key="1">
    <citation type="submission" date="2015-08" db="EMBL/GenBank/DDBJ databases">
        <authorList>
            <person name="Babu N.S."/>
            <person name="Beckwith C.J."/>
            <person name="Beseler K.G."/>
            <person name="Brison A."/>
            <person name="Carone J.V."/>
            <person name="Caskin T.P."/>
            <person name="Diamond M."/>
            <person name="Durham M.E."/>
            <person name="Foxe J.M."/>
            <person name="Go M."/>
            <person name="Henderson B.A."/>
            <person name="Jones I.B."/>
            <person name="McGettigan J.A."/>
            <person name="Micheletti S.J."/>
            <person name="Nasrallah M.E."/>
            <person name="Ortiz D."/>
            <person name="Piller C.R."/>
            <person name="Privatt S.R."/>
            <person name="Schneider S.L."/>
            <person name="Sharp S."/>
            <person name="Smith T.C."/>
            <person name="Stanton J.D."/>
            <person name="Ullery H.E."/>
            <person name="Wilson R.J."/>
            <person name="Serrano M.G."/>
            <person name="Buck G."/>
            <person name="Lee V."/>
            <person name="Wang Y."/>
            <person name="Carvalho R."/>
            <person name="Voegtly L."/>
            <person name="Shi R."/>
            <person name="Duckworth R."/>
            <person name="Johnson A."/>
            <person name="Loviza R."/>
            <person name="Walstead R."/>
            <person name="Shah Z."/>
            <person name="Kiflezghi M."/>
            <person name="Wade K."/>
            <person name="Ball S.L."/>
            <person name="Bradley K.W."/>
            <person name="Asai D.J."/>
            <person name="Bowman C.A."/>
            <person name="Russell D.A."/>
            <person name="Pope W.H."/>
            <person name="Jacobs-Sera D."/>
            <person name="Hendrix R.W."/>
            <person name="Hatfull G.F."/>
        </authorList>
    </citation>
    <scope>NUCLEOTIDE SEQUENCE [LARGE SCALE GENOMIC DNA]</scope>
    <source>
        <strain evidence="5 6">DSM 27648</strain>
    </source>
</reference>
<dbReference type="Gene3D" id="3.40.50.1460">
    <property type="match status" value="1"/>
</dbReference>
<dbReference type="AlphaFoldDB" id="A0A0K1PN12"/>
<keyword evidence="6" id="KW-1185">Reference proteome</keyword>
<dbReference type="Proteomes" id="UP000064967">
    <property type="component" value="Chromosome"/>
</dbReference>
<keyword evidence="2" id="KW-0472">Membrane</keyword>
<keyword evidence="2" id="KW-1133">Transmembrane helix</keyword>
<dbReference type="GO" id="GO:0006508">
    <property type="term" value="P:proteolysis"/>
    <property type="evidence" value="ECO:0007669"/>
    <property type="project" value="InterPro"/>
</dbReference>
<evidence type="ECO:0000313" key="6">
    <source>
        <dbReference type="Proteomes" id="UP000064967"/>
    </source>
</evidence>
<gene>
    <name evidence="5" type="ORF">AKJ09_01582</name>
</gene>
<keyword evidence="3" id="KW-0732">Signal</keyword>
<evidence type="ECO:0000256" key="1">
    <source>
        <dbReference type="SAM" id="MobiDB-lite"/>
    </source>
</evidence>
<feature type="chain" id="PRO_5005466312" description="Peptidase C14 caspase domain-containing protein" evidence="3">
    <location>
        <begin position="28"/>
        <end position="532"/>
    </location>
</feature>
<organism evidence="5 6">
    <name type="scientific">Labilithrix luteola</name>
    <dbReference type="NCBI Taxonomy" id="1391654"/>
    <lineage>
        <taxon>Bacteria</taxon>
        <taxon>Pseudomonadati</taxon>
        <taxon>Myxococcota</taxon>
        <taxon>Polyangia</taxon>
        <taxon>Polyangiales</taxon>
        <taxon>Labilitrichaceae</taxon>
        <taxon>Labilithrix</taxon>
    </lineage>
</organism>
<protein>
    <recommendedName>
        <fullName evidence="4">Peptidase C14 caspase domain-containing protein</fullName>
    </recommendedName>
</protein>
<dbReference type="PROSITE" id="PS00018">
    <property type="entry name" value="EF_HAND_1"/>
    <property type="match status" value="1"/>
</dbReference>